<dbReference type="InterPro" id="IPR043519">
    <property type="entry name" value="NT_sf"/>
</dbReference>
<dbReference type="Gene3D" id="3.30.460.40">
    <property type="match status" value="1"/>
</dbReference>
<name>A0A8T3YN09_9ARCH</name>
<evidence type="ECO:0000313" key="1">
    <source>
        <dbReference type="EMBL" id="MBI4210251.1"/>
    </source>
</evidence>
<accession>A0A8T3YN09</accession>
<dbReference type="EMBL" id="JACQPB010000025">
    <property type="protein sequence ID" value="MBI4210251.1"/>
    <property type="molecule type" value="Genomic_DNA"/>
</dbReference>
<dbReference type="AlphaFoldDB" id="A0A8T3YN09"/>
<comment type="caution">
    <text evidence="1">The sequence shown here is derived from an EMBL/GenBank/DDBJ whole genome shotgun (WGS) entry which is preliminary data.</text>
</comment>
<proteinExistence type="predicted"/>
<keyword evidence="1" id="KW-0808">Transferase</keyword>
<organism evidence="1 2">
    <name type="scientific">Candidatus Iainarchaeum sp</name>
    <dbReference type="NCBI Taxonomy" id="3101447"/>
    <lineage>
        <taxon>Archaea</taxon>
        <taxon>Candidatus Iainarchaeota</taxon>
        <taxon>Candidatus Iainarchaeia</taxon>
        <taxon>Candidatus Iainarchaeales</taxon>
        <taxon>Candidatus Iainarchaeaceae</taxon>
        <taxon>Candidatus Iainarchaeum</taxon>
    </lineage>
</organism>
<gene>
    <name evidence="1" type="ORF">HY544_01960</name>
</gene>
<protein>
    <submittedName>
        <fullName evidence="1">Nucleotidyl transferase AbiEii/AbiGii toxin family protein</fullName>
    </submittedName>
</protein>
<dbReference type="GO" id="GO:0016740">
    <property type="term" value="F:transferase activity"/>
    <property type="evidence" value="ECO:0007669"/>
    <property type="project" value="UniProtKB-KW"/>
</dbReference>
<dbReference type="Proteomes" id="UP000732298">
    <property type="component" value="Unassembled WGS sequence"/>
</dbReference>
<sequence>MNFAEREKFLFSTLKHISEKADFVVIGGYAINAYVLPRFSIDCDIVVQNSKNAKKIQKLLENGGFSERAGGKLPYGGEFAAMASNEPPATFDILSQAVEDRLSGTIFPAKMIFENSSKKAIFGKGSPIQIKCRVVDPELLFLMKACPARSTDIRDLFMLSAIKLDIGKIRKMAKRINAKIDAEKILSKIGSRVFLNALQGVHGKLPPEQYEKTLGKARKNIEKLSQL</sequence>
<dbReference type="SUPFAM" id="SSF81301">
    <property type="entry name" value="Nucleotidyltransferase"/>
    <property type="match status" value="1"/>
</dbReference>
<evidence type="ECO:0000313" key="2">
    <source>
        <dbReference type="Proteomes" id="UP000732298"/>
    </source>
</evidence>
<reference evidence="1" key="1">
    <citation type="submission" date="2020-07" db="EMBL/GenBank/DDBJ databases">
        <title>Huge and variable diversity of episymbiotic CPR bacteria and DPANN archaea in groundwater ecosystems.</title>
        <authorList>
            <person name="He C.Y."/>
            <person name="Keren R."/>
            <person name="Whittaker M."/>
            <person name="Farag I.F."/>
            <person name="Doudna J."/>
            <person name="Cate J.H.D."/>
            <person name="Banfield J.F."/>
        </authorList>
    </citation>
    <scope>NUCLEOTIDE SEQUENCE</scope>
    <source>
        <strain evidence="1">NC_groundwater_1296_Ag_S-0.2um_52_80</strain>
    </source>
</reference>